<dbReference type="PANTHER" id="PTHR30268">
    <property type="entry name" value="L-RHAMNOSE ISOMERASE"/>
    <property type="match status" value="1"/>
</dbReference>
<dbReference type="SUPFAM" id="SSF51658">
    <property type="entry name" value="Xylose isomerase-like"/>
    <property type="match status" value="1"/>
</dbReference>
<evidence type="ECO:0000313" key="5">
    <source>
        <dbReference type="Proteomes" id="UP001501433"/>
    </source>
</evidence>
<dbReference type="Gene3D" id="3.20.20.150">
    <property type="entry name" value="Divalent-metal-dependent TIM barrel enzymes"/>
    <property type="match status" value="1"/>
</dbReference>
<evidence type="ECO:0000256" key="1">
    <source>
        <dbReference type="ARBA" id="ARBA00022723"/>
    </source>
</evidence>
<evidence type="ECO:0000313" key="4">
    <source>
        <dbReference type="EMBL" id="GAA4815084.1"/>
    </source>
</evidence>
<dbReference type="Proteomes" id="UP001501433">
    <property type="component" value="Unassembled WGS sequence"/>
</dbReference>
<dbReference type="GO" id="GO:0016853">
    <property type="term" value="F:isomerase activity"/>
    <property type="evidence" value="ECO:0007669"/>
    <property type="project" value="UniProtKB-KW"/>
</dbReference>
<sequence length="426" mass="47313">MKLQKDQILSCNKSEMENHNESFDFLSNKLNKQGHDVNNILSRLAEFQVAIPSWALGAGGTRFGRFSFFGEPSSLEQKIEDIGVIHSLTQTAGAVSLHIPWDIPSDYKAIKEQADALNIKFDAVNSNTFQDQKNAKESYKYGSLSNTSKAVREQAIQHNLDVIKIGDKLGSKALTVWLADGSCFPGQNNFQTAFQNTQDSLIDIYKGLPDDWKMLVEYKPYEPNFYSTVIQDWGASLMLANGCGDKAYTLVDLGHHLPNSNIEQIVSILQLKGKLGGFHFNDSKYGDDDLTVGSIKPYALFLIFNELVYGMANNPQNPDLAWMIDASHNVKDPLEDLIQSLEAIQEAYAKALLVNQSALKAAQLDNDVVKCQEILQGAYRTDVRPLLEKARLANGGVINPINAYRTLDIRGQLIKERGKHTVATGL</sequence>
<comment type="caution">
    <text evidence="4">The sequence shown here is derived from an EMBL/GenBank/DDBJ whole genome shotgun (WGS) entry which is preliminary data.</text>
</comment>
<keyword evidence="5" id="KW-1185">Reference proteome</keyword>
<accession>A0ABP9CNF4</accession>
<organism evidence="4 5">
    <name type="scientific">Litoribaculum gwangyangense</name>
    <dbReference type="NCBI Taxonomy" id="1130722"/>
    <lineage>
        <taxon>Bacteria</taxon>
        <taxon>Pseudomonadati</taxon>
        <taxon>Bacteroidota</taxon>
        <taxon>Flavobacteriia</taxon>
        <taxon>Flavobacteriales</taxon>
        <taxon>Flavobacteriaceae</taxon>
        <taxon>Litoribaculum</taxon>
    </lineage>
</organism>
<keyword evidence="2" id="KW-0464">Manganese</keyword>
<dbReference type="EMBL" id="BAABJW010000004">
    <property type="protein sequence ID" value="GAA4815084.1"/>
    <property type="molecule type" value="Genomic_DNA"/>
</dbReference>
<dbReference type="InterPro" id="IPR050337">
    <property type="entry name" value="L-rhamnose_isomerase"/>
</dbReference>
<keyword evidence="3 4" id="KW-0413">Isomerase</keyword>
<name>A0ABP9CNF4_9FLAO</name>
<evidence type="ECO:0000256" key="2">
    <source>
        <dbReference type="ARBA" id="ARBA00023211"/>
    </source>
</evidence>
<gene>
    <name evidence="4" type="primary">rhaI</name>
    <name evidence="4" type="ORF">GCM10023330_23770</name>
</gene>
<dbReference type="InterPro" id="IPR036237">
    <property type="entry name" value="Xyl_isomerase-like_sf"/>
</dbReference>
<reference evidence="5" key="1">
    <citation type="journal article" date="2019" name="Int. J. Syst. Evol. Microbiol.">
        <title>The Global Catalogue of Microorganisms (GCM) 10K type strain sequencing project: providing services to taxonomists for standard genome sequencing and annotation.</title>
        <authorList>
            <consortium name="The Broad Institute Genomics Platform"/>
            <consortium name="The Broad Institute Genome Sequencing Center for Infectious Disease"/>
            <person name="Wu L."/>
            <person name="Ma J."/>
        </authorList>
    </citation>
    <scope>NUCLEOTIDE SEQUENCE [LARGE SCALE GENOMIC DNA]</scope>
    <source>
        <strain evidence="5">JCM 18325</strain>
    </source>
</reference>
<dbReference type="PANTHER" id="PTHR30268:SF0">
    <property type="entry name" value="L-RHAMNOSE ISOMERASE"/>
    <property type="match status" value="1"/>
</dbReference>
<protein>
    <submittedName>
        <fullName evidence="4">L-rhamnose catabolism isomerase</fullName>
    </submittedName>
</protein>
<keyword evidence="1" id="KW-0479">Metal-binding</keyword>
<evidence type="ECO:0000256" key="3">
    <source>
        <dbReference type="ARBA" id="ARBA00023235"/>
    </source>
</evidence>
<dbReference type="RefSeq" id="WP_345277210.1">
    <property type="nucleotide sequence ID" value="NZ_BAABJW010000004.1"/>
</dbReference>
<proteinExistence type="predicted"/>